<dbReference type="Proteomes" id="UP000782312">
    <property type="component" value="Unassembled WGS sequence"/>
</dbReference>
<comment type="caution">
    <text evidence="9">The sequence shown here is derived from an EMBL/GenBank/DDBJ whole genome shotgun (WGS) entry which is preliminary data.</text>
</comment>
<protein>
    <submittedName>
        <fullName evidence="9">ABC transporter permease</fullName>
    </submittedName>
</protein>
<dbReference type="GO" id="GO:0005886">
    <property type="term" value="C:plasma membrane"/>
    <property type="evidence" value="ECO:0007669"/>
    <property type="project" value="UniProtKB-SubCell"/>
</dbReference>
<evidence type="ECO:0000256" key="6">
    <source>
        <dbReference type="ARBA" id="ARBA00023136"/>
    </source>
</evidence>
<comment type="similarity">
    <text evidence="7">Belongs to the binding-protein-dependent transport system permease family.</text>
</comment>
<reference evidence="9" key="1">
    <citation type="submission" date="2020-07" db="EMBL/GenBank/DDBJ databases">
        <title>Huge and variable diversity of episymbiotic CPR bacteria and DPANN archaea in groundwater ecosystems.</title>
        <authorList>
            <person name="He C.Y."/>
            <person name="Keren R."/>
            <person name="Whittaker M."/>
            <person name="Farag I.F."/>
            <person name="Doudna J."/>
            <person name="Cate J.H.D."/>
            <person name="Banfield J.F."/>
        </authorList>
    </citation>
    <scope>NUCLEOTIDE SEQUENCE</scope>
    <source>
        <strain evidence="9">NC_groundwater_763_Ag_S-0.2um_68_21</strain>
    </source>
</reference>
<dbReference type="PANTHER" id="PTHR43386">
    <property type="entry name" value="OLIGOPEPTIDE TRANSPORT SYSTEM PERMEASE PROTEIN APPC"/>
    <property type="match status" value="1"/>
</dbReference>
<evidence type="ECO:0000256" key="7">
    <source>
        <dbReference type="RuleBase" id="RU363032"/>
    </source>
</evidence>
<dbReference type="GO" id="GO:0055085">
    <property type="term" value="P:transmembrane transport"/>
    <property type="evidence" value="ECO:0007669"/>
    <property type="project" value="InterPro"/>
</dbReference>
<evidence type="ECO:0000313" key="9">
    <source>
        <dbReference type="EMBL" id="MBI3128187.1"/>
    </source>
</evidence>
<keyword evidence="4 7" id="KW-0812">Transmembrane</keyword>
<evidence type="ECO:0000256" key="4">
    <source>
        <dbReference type="ARBA" id="ARBA00022692"/>
    </source>
</evidence>
<dbReference type="InterPro" id="IPR050366">
    <property type="entry name" value="BP-dependent_transpt_permease"/>
</dbReference>
<feature type="domain" description="ABC transmembrane type-1" evidence="8">
    <location>
        <begin position="100"/>
        <end position="289"/>
    </location>
</feature>
<evidence type="ECO:0000256" key="2">
    <source>
        <dbReference type="ARBA" id="ARBA00022448"/>
    </source>
</evidence>
<keyword evidence="2 7" id="KW-0813">Transport</keyword>
<sequence>MVRQEALALPDEESAPAFSARMGLARSLRRYKTAFLGLIFLGVLLLMALTAPLIAPHDPHKIDVAKRLWPAYWTPGGIRAHPLGTDSLGRDILSRLIYGARVSIMVGVVSVAISGVVGITLGLVAGFFGGKLDDFIMGLAEIQLAFPFILLAITVMAVVGPGLFNVITVLGISRWVAYGRVVRGQVLTVREKEFVEAARALGYPLHRVLFFQILPNITSPLIVIATFAVAGNIISESSLSFLGLGVPTSTVTWGSMLAEGREYLRVAWWLAAFPGLAIMLTVLSINLIGDWLRDYFDPRLRDQP</sequence>
<evidence type="ECO:0000256" key="3">
    <source>
        <dbReference type="ARBA" id="ARBA00022475"/>
    </source>
</evidence>
<dbReference type="InterPro" id="IPR000515">
    <property type="entry name" value="MetI-like"/>
</dbReference>
<evidence type="ECO:0000259" key="8">
    <source>
        <dbReference type="PROSITE" id="PS50928"/>
    </source>
</evidence>
<dbReference type="SUPFAM" id="SSF161098">
    <property type="entry name" value="MetI-like"/>
    <property type="match status" value="1"/>
</dbReference>
<dbReference type="PROSITE" id="PS50928">
    <property type="entry name" value="ABC_TM1"/>
    <property type="match status" value="1"/>
</dbReference>
<dbReference type="InterPro" id="IPR035906">
    <property type="entry name" value="MetI-like_sf"/>
</dbReference>
<comment type="subcellular location">
    <subcellularLocation>
        <location evidence="1 7">Cell membrane</location>
        <topology evidence="1 7">Multi-pass membrane protein</topology>
    </subcellularLocation>
</comment>
<dbReference type="Gene3D" id="1.10.3720.10">
    <property type="entry name" value="MetI-like"/>
    <property type="match status" value="1"/>
</dbReference>
<dbReference type="InterPro" id="IPR025966">
    <property type="entry name" value="OppC_N"/>
</dbReference>
<dbReference type="Pfam" id="PF12911">
    <property type="entry name" value="OppC_N"/>
    <property type="match status" value="1"/>
</dbReference>
<gene>
    <name evidence="9" type="ORF">HYZ11_11330</name>
</gene>
<dbReference type="AlphaFoldDB" id="A0A932MP24"/>
<name>A0A932MP24_UNCTE</name>
<keyword evidence="3" id="KW-1003">Cell membrane</keyword>
<feature type="transmembrane region" description="Helical" evidence="7">
    <location>
        <begin position="266"/>
        <end position="289"/>
    </location>
</feature>
<evidence type="ECO:0000313" key="10">
    <source>
        <dbReference type="Proteomes" id="UP000782312"/>
    </source>
</evidence>
<dbReference type="PANTHER" id="PTHR43386:SF1">
    <property type="entry name" value="D,D-DIPEPTIDE TRANSPORT SYSTEM PERMEASE PROTEIN DDPC-RELATED"/>
    <property type="match status" value="1"/>
</dbReference>
<accession>A0A932MP24</accession>
<keyword evidence="5 7" id="KW-1133">Transmembrane helix</keyword>
<feature type="transmembrane region" description="Helical" evidence="7">
    <location>
        <begin position="148"/>
        <end position="173"/>
    </location>
</feature>
<dbReference type="CDD" id="cd06261">
    <property type="entry name" value="TM_PBP2"/>
    <property type="match status" value="1"/>
</dbReference>
<dbReference type="EMBL" id="JACPUR010000024">
    <property type="protein sequence ID" value="MBI3128187.1"/>
    <property type="molecule type" value="Genomic_DNA"/>
</dbReference>
<feature type="transmembrane region" description="Helical" evidence="7">
    <location>
        <begin position="102"/>
        <end position="128"/>
    </location>
</feature>
<proteinExistence type="inferred from homology"/>
<keyword evidence="6 7" id="KW-0472">Membrane</keyword>
<dbReference type="Pfam" id="PF00528">
    <property type="entry name" value="BPD_transp_1"/>
    <property type="match status" value="1"/>
</dbReference>
<organism evidence="9 10">
    <name type="scientific">Tectimicrobiota bacterium</name>
    <dbReference type="NCBI Taxonomy" id="2528274"/>
    <lineage>
        <taxon>Bacteria</taxon>
        <taxon>Pseudomonadati</taxon>
        <taxon>Nitrospinota/Tectimicrobiota group</taxon>
        <taxon>Candidatus Tectimicrobiota</taxon>
    </lineage>
</organism>
<feature type="transmembrane region" description="Helical" evidence="7">
    <location>
        <begin position="34"/>
        <end position="55"/>
    </location>
</feature>
<feature type="transmembrane region" description="Helical" evidence="7">
    <location>
        <begin position="209"/>
        <end position="234"/>
    </location>
</feature>
<evidence type="ECO:0000256" key="5">
    <source>
        <dbReference type="ARBA" id="ARBA00022989"/>
    </source>
</evidence>
<evidence type="ECO:0000256" key="1">
    <source>
        <dbReference type="ARBA" id="ARBA00004651"/>
    </source>
</evidence>